<feature type="compositionally biased region" description="Low complexity" evidence="1">
    <location>
        <begin position="52"/>
        <end position="64"/>
    </location>
</feature>
<evidence type="ECO:0000313" key="3">
    <source>
        <dbReference type="Proteomes" id="UP000030651"/>
    </source>
</evidence>
<dbReference type="EMBL" id="KI912111">
    <property type="protein sequence ID" value="ETS83291.1"/>
    <property type="molecule type" value="Genomic_DNA"/>
</dbReference>
<dbReference type="RefSeq" id="XP_007831939.1">
    <property type="nucleotide sequence ID" value="XM_007833748.1"/>
</dbReference>
<dbReference type="InParanoid" id="W3XDN6"/>
<dbReference type="STRING" id="1229662.W3XDN6"/>
<reference evidence="3" key="1">
    <citation type="journal article" date="2015" name="BMC Genomics">
        <title>Genomic and transcriptomic analysis of the endophytic fungus Pestalotiopsis fici reveals its lifestyle and high potential for synthesis of natural products.</title>
        <authorList>
            <person name="Wang X."/>
            <person name="Zhang X."/>
            <person name="Liu L."/>
            <person name="Xiang M."/>
            <person name="Wang W."/>
            <person name="Sun X."/>
            <person name="Che Y."/>
            <person name="Guo L."/>
            <person name="Liu G."/>
            <person name="Guo L."/>
            <person name="Wang C."/>
            <person name="Yin W.B."/>
            <person name="Stadler M."/>
            <person name="Zhang X."/>
            <person name="Liu X."/>
        </authorList>
    </citation>
    <scope>NUCLEOTIDE SEQUENCE [LARGE SCALE GENOMIC DNA]</scope>
    <source>
        <strain evidence="3">W106-1 / CGMCC3.15140</strain>
    </source>
</reference>
<gene>
    <name evidence="2" type="ORF">PFICI_05167</name>
</gene>
<dbReference type="Proteomes" id="UP000030651">
    <property type="component" value="Unassembled WGS sequence"/>
</dbReference>
<dbReference type="KEGG" id="pfy:PFICI_05167"/>
<evidence type="ECO:0000313" key="2">
    <source>
        <dbReference type="EMBL" id="ETS83291.1"/>
    </source>
</evidence>
<evidence type="ECO:0008006" key="4">
    <source>
        <dbReference type="Google" id="ProtNLM"/>
    </source>
</evidence>
<feature type="region of interest" description="Disordered" evidence="1">
    <location>
        <begin position="52"/>
        <end position="74"/>
    </location>
</feature>
<keyword evidence="3" id="KW-1185">Reference proteome</keyword>
<dbReference type="InterPro" id="IPR032675">
    <property type="entry name" value="LRR_dom_sf"/>
</dbReference>
<feature type="region of interest" description="Disordered" evidence="1">
    <location>
        <begin position="1"/>
        <end position="26"/>
    </location>
</feature>
<dbReference type="Gene3D" id="3.80.10.10">
    <property type="entry name" value="Ribonuclease Inhibitor"/>
    <property type="match status" value="1"/>
</dbReference>
<dbReference type="SUPFAM" id="SSF52047">
    <property type="entry name" value="RNI-like"/>
    <property type="match status" value="1"/>
</dbReference>
<accession>W3XDN6</accession>
<proteinExistence type="predicted"/>
<sequence length="431" mass="48053">MRRAGQGSTARNDVLAHPTPSVPPTISRILQLPAAPAPRPRTRQQLQQQIRQYGTRRNVNGRRLPPGPPPPRSWYAPILSSRPPPGVHRSVEEILLCPLPQAFTPHHGSLIDIMLHQLAANWSVQKDWNRFYLYDMPDRIRTALIYYVSKYHESGISISDLRLILLGPTDGELAEYELEKPDPAVLNASIHHLDLTGSAGSSISLRSLAELLFPTAAVVAAEVADSWDAPEPLLSPTAILPNLTHLSLAIDRQSGEGPSWRQLLSLSAKLSGLTHLNLSGWPTPSTTPNAIITKMVSAETGRTVNYGATTVYSHALDDDWSEAVSILKRLSKALYRLEYLDLTGCGHWLPALYKEVDAELTVDFVDWSREWGKITVLRLCSGYYGEHMTPDSDETQLREWKKEATFVEKRIRAQRAGQGHFIIVEKDPLED</sequence>
<evidence type="ECO:0000256" key="1">
    <source>
        <dbReference type="SAM" id="MobiDB-lite"/>
    </source>
</evidence>
<dbReference type="OMA" id="GTNYYSH"/>
<name>W3XDN6_PESFW</name>
<dbReference type="GeneID" id="19270180"/>
<dbReference type="HOGENOM" id="CLU_032824_1_0_1"/>
<dbReference type="eggNOG" id="ENOG502S698">
    <property type="taxonomic scope" value="Eukaryota"/>
</dbReference>
<feature type="compositionally biased region" description="Polar residues" evidence="1">
    <location>
        <begin position="1"/>
        <end position="11"/>
    </location>
</feature>
<dbReference type="AlphaFoldDB" id="W3XDN6"/>
<organism evidence="2 3">
    <name type="scientific">Pestalotiopsis fici (strain W106-1 / CGMCC3.15140)</name>
    <dbReference type="NCBI Taxonomy" id="1229662"/>
    <lineage>
        <taxon>Eukaryota</taxon>
        <taxon>Fungi</taxon>
        <taxon>Dikarya</taxon>
        <taxon>Ascomycota</taxon>
        <taxon>Pezizomycotina</taxon>
        <taxon>Sordariomycetes</taxon>
        <taxon>Xylariomycetidae</taxon>
        <taxon>Amphisphaeriales</taxon>
        <taxon>Sporocadaceae</taxon>
        <taxon>Pestalotiopsis</taxon>
    </lineage>
</organism>
<protein>
    <recommendedName>
        <fullName evidence="4">Tafazzin</fullName>
    </recommendedName>
</protein>
<dbReference type="OrthoDB" id="5278911at2759"/>